<feature type="repeat" description="ANK" evidence="3">
    <location>
        <begin position="379"/>
        <end position="411"/>
    </location>
</feature>
<feature type="repeat" description="ANK" evidence="3">
    <location>
        <begin position="163"/>
        <end position="195"/>
    </location>
</feature>
<dbReference type="PROSITE" id="PS50088">
    <property type="entry name" value="ANK_REPEAT"/>
    <property type="match status" value="4"/>
</dbReference>
<dbReference type="Pfam" id="PF13857">
    <property type="entry name" value="Ank_5"/>
    <property type="match status" value="1"/>
</dbReference>
<dbReference type="PANTHER" id="PTHR24198">
    <property type="entry name" value="ANKYRIN REPEAT AND PROTEIN KINASE DOMAIN-CONTAINING PROTEIN"/>
    <property type="match status" value="1"/>
</dbReference>
<evidence type="ECO:0000256" key="1">
    <source>
        <dbReference type="ARBA" id="ARBA00022737"/>
    </source>
</evidence>
<accession>A0ABD2X6G6</accession>
<feature type="repeat" description="ANK" evidence="3">
    <location>
        <begin position="306"/>
        <end position="338"/>
    </location>
</feature>
<dbReference type="Gene3D" id="1.25.40.20">
    <property type="entry name" value="Ankyrin repeat-containing domain"/>
    <property type="match status" value="3"/>
</dbReference>
<dbReference type="Proteomes" id="UP001627154">
    <property type="component" value="Unassembled WGS sequence"/>
</dbReference>
<dbReference type="EMBL" id="JBJJXI010000051">
    <property type="protein sequence ID" value="KAL3400520.1"/>
    <property type="molecule type" value="Genomic_DNA"/>
</dbReference>
<organism evidence="4 5">
    <name type="scientific">Trichogramma kaykai</name>
    <dbReference type="NCBI Taxonomy" id="54128"/>
    <lineage>
        <taxon>Eukaryota</taxon>
        <taxon>Metazoa</taxon>
        <taxon>Ecdysozoa</taxon>
        <taxon>Arthropoda</taxon>
        <taxon>Hexapoda</taxon>
        <taxon>Insecta</taxon>
        <taxon>Pterygota</taxon>
        <taxon>Neoptera</taxon>
        <taxon>Endopterygota</taxon>
        <taxon>Hymenoptera</taxon>
        <taxon>Apocrita</taxon>
        <taxon>Proctotrupomorpha</taxon>
        <taxon>Chalcidoidea</taxon>
        <taxon>Trichogrammatidae</taxon>
        <taxon>Trichogramma</taxon>
    </lineage>
</organism>
<dbReference type="AlphaFoldDB" id="A0ABD2X6G6"/>
<name>A0ABD2X6G6_9HYME</name>
<dbReference type="InterPro" id="IPR036770">
    <property type="entry name" value="Ankyrin_rpt-contain_sf"/>
</dbReference>
<dbReference type="SUPFAM" id="SSF48403">
    <property type="entry name" value="Ankyrin repeat"/>
    <property type="match status" value="1"/>
</dbReference>
<reference evidence="4 5" key="1">
    <citation type="journal article" date="2024" name="bioRxiv">
        <title>A reference genome for Trichogramma kaykai: A tiny desert-dwelling parasitoid wasp with competing sex-ratio distorters.</title>
        <authorList>
            <person name="Culotta J."/>
            <person name="Lindsey A.R."/>
        </authorList>
    </citation>
    <scope>NUCLEOTIDE SEQUENCE [LARGE SCALE GENOMIC DNA]</scope>
    <source>
        <strain evidence="4 5">KSX58</strain>
    </source>
</reference>
<keyword evidence="2 3" id="KW-0040">ANK repeat</keyword>
<proteinExistence type="predicted"/>
<keyword evidence="5" id="KW-1185">Reference proteome</keyword>
<evidence type="ECO:0000313" key="5">
    <source>
        <dbReference type="Proteomes" id="UP001627154"/>
    </source>
</evidence>
<dbReference type="PANTHER" id="PTHR24198:SF165">
    <property type="entry name" value="ANKYRIN REPEAT-CONTAINING PROTEIN-RELATED"/>
    <property type="match status" value="1"/>
</dbReference>
<dbReference type="InterPro" id="IPR002110">
    <property type="entry name" value="Ankyrin_rpt"/>
</dbReference>
<evidence type="ECO:0000256" key="3">
    <source>
        <dbReference type="PROSITE-ProRule" id="PRU00023"/>
    </source>
</evidence>
<keyword evidence="1" id="KW-0677">Repeat</keyword>
<protein>
    <submittedName>
        <fullName evidence="4">Uncharacterized protein</fullName>
    </submittedName>
</protein>
<evidence type="ECO:0000313" key="4">
    <source>
        <dbReference type="EMBL" id="KAL3400520.1"/>
    </source>
</evidence>
<dbReference type="SMART" id="SM00248">
    <property type="entry name" value="ANK"/>
    <property type="match status" value="10"/>
</dbReference>
<feature type="repeat" description="ANK" evidence="3">
    <location>
        <begin position="233"/>
        <end position="265"/>
    </location>
</feature>
<dbReference type="PROSITE" id="PS50297">
    <property type="entry name" value="ANK_REP_REGION"/>
    <property type="match status" value="4"/>
</dbReference>
<comment type="caution">
    <text evidence="4">The sequence shown here is derived from an EMBL/GenBank/DDBJ whole genome shotgun (WGS) entry which is preliminary data.</text>
</comment>
<dbReference type="Pfam" id="PF12796">
    <property type="entry name" value="Ank_2"/>
    <property type="match status" value="2"/>
</dbReference>
<gene>
    <name evidence="4" type="ORF">TKK_006369</name>
</gene>
<sequence>MSTMSSSAGDFFEAMQSTKTREDMSLLERFVNSPVPLTNIQDHEEQNVDGTLSDCIRYLSGEEVEAMIKSVARTGYKDELKIDEDGKPLLRRTTSIHLAAKSKFPNRYNIIGELFKIFDKFDVNYTDESGLTHFHVACSAGCDEVVTKFLELGQDPNLLVRKTGDSPLHLAVKNEHEMVALMLLKHGADPNLVNGSSHTPLHVIGNDDLLKLVLKIGSDDKHRKVQIDARDKFGYTPLNLAVRYSRRDLAETLLRHGANANSVNVDDSTPLHIIALRKKDDDLAEEFLRICDDVKQTVQVDARNTRGATPLHIALRYGNKITAAALLRRGADPNVTCPEGWTPLHFIASHPVDDGLVESFFKTNEDLQQKVKVDVANDLGSTPLHFALRHGNKIAAEALLRRGANPNAVNANGWRPLHFIAMQHNVDDDMVKKFFEIVDEQQQQVLIDAQDKWGQTALRDAVASLSSGVVDVLLNRGADLSKFVFPTEISFGKTFKRSHGEQCYDFKCRLGFQALAVVRSLKSRGYQLSSRDALTVMKFFIKHGLFEESANTDEYCDYDETRLFNDKQKELMISPNLSLYNLTQLGIAEMAKRFTDALCA</sequence>
<evidence type="ECO:0000256" key="2">
    <source>
        <dbReference type="ARBA" id="ARBA00023043"/>
    </source>
</evidence>